<dbReference type="AlphaFoldDB" id="A0A401Z4C6"/>
<dbReference type="InterPro" id="IPR025110">
    <property type="entry name" value="AMP-bd_C"/>
</dbReference>
<gene>
    <name evidence="4" type="ORF">EHYA_09466</name>
</gene>
<dbReference type="SUPFAM" id="SSF56801">
    <property type="entry name" value="Acetyl-CoA synthetase-like"/>
    <property type="match status" value="1"/>
</dbReference>
<dbReference type="RefSeq" id="WP_126643304.1">
    <property type="nucleotide sequence ID" value="NZ_BIFH01000052.1"/>
</dbReference>
<keyword evidence="5" id="KW-1185">Reference proteome</keyword>
<comment type="caution">
    <text evidence="4">The sequence shown here is derived from an EMBL/GenBank/DDBJ whole genome shotgun (WGS) entry which is preliminary data.</text>
</comment>
<feature type="domain" description="AMP-binding enzyme C-terminal" evidence="3">
    <location>
        <begin position="452"/>
        <end position="527"/>
    </location>
</feature>
<dbReference type="NCBIfam" id="NF005863">
    <property type="entry name" value="PRK07798.1"/>
    <property type="match status" value="1"/>
</dbReference>
<feature type="region of interest" description="Disordered" evidence="1">
    <location>
        <begin position="536"/>
        <end position="560"/>
    </location>
</feature>
<dbReference type="InterPro" id="IPR050237">
    <property type="entry name" value="ATP-dep_AMP-bd_enzyme"/>
</dbReference>
<dbReference type="InterPro" id="IPR042099">
    <property type="entry name" value="ANL_N_sf"/>
</dbReference>
<dbReference type="InterPro" id="IPR045851">
    <property type="entry name" value="AMP-bd_C_sf"/>
</dbReference>
<dbReference type="Gene3D" id="3.30.300.30">
    <property type="match status" value="1"/>
</dbReference>
<protein>
    <submittedName>
        <fullName evidence="4">Acyl-CoA synthetase</fullName>
    </submittedName>
</protein>
<dbReference type="InterPro" id="IPR000873">
    <property type="entry name" value="AMP-dep_synth/lig_dom"/>
</dbReference>
<organism evidence="4 5">
    <name type="scientific">Embleya hyalina</name>
    <dbReference type="NCBI Taxonomy" id="516124"/>
    <lineage>
        <taxon>Bacteria</taxon>
        <taxon>Bacillati</taxon>
        <taxon>Actinomycetota</taxon>
        <taxon>Actinomycetes</taxon>
        <taxon>Kitasatosporales</taxon>
        <taxon>Streptomycetaceae</taxon>
        <taxon>Embleya</taxon>
    </lineage>
</organism>
<evidence type="ECO:0000259" key="2">
    <source>
        <dbReference type="Pfam" id="PF00501"/>
    </source>
</evidence>
<dbReference type="Pfam" id="PF13193">
    <property type="entry name" value="AMP-binding_C"/>
    <property type="match status" value="1"/>
</dbReference>
<dbReference type="EMBL" id="BIFH01000052">
    <property type="protein sequence ID" value="GCE01697.1"/>
    <property type="molecule type" value="Genomic_DNA"/>
</dbReference>
<dbReference type="Pfam" id="PF00501">
    <property type="entry name" value="AMP-binding"/>
    <property type="match status" value="1"/>
</dbReference>
<evidence type="ECO:0000313" key="4">
    <source>
        <dbReference type="EMBL" id="GCE01697.1"/>
    </source>
</evidence>
<evidence type="ECO:0000313" key="5">
    <source>
        <dbReference type="Proteomes" id="UP000286931"/>
    </source>
</evidence>
<dbReference type="PANTHER" id="PTHR43767:SF1">
    <property type="entry name" value="NONRIBOSOMAL PEPTIDE SYNTHASE PES1 (EUROFUNG)-RELATED"/>
    <property type="match status" value="1"/>
</dbReference>
<name>A0A401Z4C6_9ACTN</name>
<sequence length="560" mass="60081">MEFNLADLFERAAGEYPEREAIVANGERRTYALLEERANRLAHHLQDSGVRPGDHVAVYAFNIIEWAEAMLAIYKIRAVCINVNFRYVADELAYLLDQAKPVAMVFQRRFTERVAEVAPKVASLRHLLVVEDGTESGGADPVTAESLGALRYEDALAAGSPARDFGPRSGDDLYLLFTGGTTGLPKGVVWRQEDVIFALGGGIDPTNGQRVSQPEEMVEKGRNGQMTTFPIAPLMHGATQWGVLQNLSKGHRVVLIDKFDAHDVWERVEAEKVNVVLITGDAMARPLLEALDEPRDGRAAYDLSALFALSSSAALFSPSLKEEFMERLGIVVSDAIGASESGANGVGVAVKGQTEQQSGITVKAVPDSVVLDEDLNPLPAGVVGRLGRKGNIPQGYLGDPVKTAEVFRTGPDGTRYVVPGDYARLEGDGRITLLGRGSATINSGGEKIFTEEVEGAVKAHPEVYDAIVVGVPDPRWGQTVAVVVQPREGRTPSLAAIQEHCRTKIAGYKVPRVMRVVEQTQRTPTGKPDLQWALAIASAPEESNSASPSPSASASPSGSA</sequence>
<dbReference type="PANTHER" id="PTHR43767">
    <property type="entry name" value="LONG-CHAIN-FATTY-ACID--COA LIGASE"/>
    <property type="match status" value="1"/>
</dbReference>
<evidence type="ECO:0000256" key="1">
    <source>
        <dbReference type="SAM" id="MobiDB-lite"/>
    </source>
</evidence>
<dbReference type="Gene3D" id="3.40.50.12780">
    <property type="entry name" value="N-terminal domain of ligase-like"/>
    <property type="match status" value="1"/>
</dbReference>
<reference evidence="4 5" key="1">
    <citation type="submission" date="2018-12" db="EMBL/GenBank/DDBJ databases">
        <title>Draft genome sequence of Embleya hyalina NBRC 13850T.</title>
        <authorList>
            <person name="Komaki H."/>
            <person name="Hosoyama A."/>
            <person name="Kimura A."/>
            <person name="Ichikawa N."/>
            <person name="Tamura T."/>
        </authorList>
    </citation>
    <scope>NUCLEOTIDE SEQUENCE [LARGE SCALE GENOMIC DNA]</scope>
    <source>
        <strain evidence="4 5">NBRC 13850</strain>
    </source>
</reference>
<accession>A0A401Z4C6</accession>
<feature type="domain" description="AMP-dependent synthetase/ligase" evidence="2">
    <location>
        <begin position="9"/>
        <end position="390"/>
    </location>
</feature>
<dbReference type="InterPro" id="IPR020845">
    <property type="entry name" value="AMP-binding_CS"/>
</dbReference>
<dbReference type="Proteomes" id="UP000286931">
    <property type="component" value="Unassembled WGS sequence"/>
</dbReference>
<dbReference type="GO" id="GO:0016878">
    <property type="term" value="F:acid-thiol ligase activity"/>
    <property type="evidence" value="ECO:0007669"/>
    <property type="project" value="UniProtKB-ARBA"/>
</dbReference>
<evidence type="ECO:0000259" key="3">
    <source>
        <dbReference type="Pfam" id="PF13193"/>
    </source>
</evidence>
<feature type="compositionally biased region" description="Low complexity" evidence="1">
    <location>
        <begin position="537"/>
        <end position="560"/>
    </location>
</feature>
<dbReference type="OrthoDB" id="3443462at2"/>
<dbReference type="PROSITE" id="PS00455">
    <property type="entry name" value="AMP_BINDING"/>
    <property type="match status" value="1"/>
</dbReference>
<proteinExistence type="predicted"/>